<dbReference type="Gene3D" id="3.40.50.150">
    <property type="entry name" value="Vaccinia Virus protein VP39"/>
    <property type="match status" value="1"/>
</dbReference>
<dbReference type="InterPro" id="IPR029063">
    <property type="entry name" value="SAM-dependent_MTases_sf"/>
</dbReference>
<accession>A0A839ES12</accession>
<reference evidence="3 4" key="1">
    <citation type="submission" date="2020-07" db="EMBL/GenBank/DDBJ databases">
        <title>Genomic Encyclopedia of Type Strains, Phase IV (KMG-V): Genome sequencing to study the core and pangenomes of soil and plant-associated prokaryotes.</title>
        <authorList>
            <person name="Whitman W."/>
        </authorList>
    </citation>
    <scope>NUCLEOTIDE SEQUENCE [LARGE SCALE GENOMIC DNA]</scope>
    <source>
        <strain evidence="3 4">RH2WT43</strain>
    </source>
</reference>
<dbReference type="CDD" id="cd02440">
    <property type="entry name" value="AdoMet_MTases"/>
    <property type="match status" value="1"/>
</dbReference>
<evidence type="ECO:0000259" key="1">
    <source>
        <dbReference type="Pfam" id="PF08241"/>
    </source>
</evidence>
<comment type="caution">
    <text evidence="3">The sequence shown here is derived from an EMBL/GenBank/DDBJ whole genome shotgun (WGS) entry which is preliminary data.</text>
</comment>
<proteinExistence type="predicted"/>
<dbReference type="GO" id="GO:0032259">
    <property type="term" value="P:methylation"/>
    <property type="evidence" value="ECO:0007669"/>
    <property type="project" value="UniProtKB-KW"/>
</dbReference>
<dbReference type="InterPro" id="IPR025282">
    <property type="entry name" value="DUF4214"/>
</dbReference>
<dbReference type="EMBL" id="JACGXL010000001">
    <property type="protein sequence ID" value="MBA8886545.1"/>
    <property type="molecule type" value="Genomic_DNA"/>
</dbReference>
<sequence length="271" mass="29927">MKSSRMAEHGTAEHLPDPLPRKINVGCGYDRREGYLNVDLHAVHNPDLVGDVVALPMLPSGAFDEVLAQDVLEHFERAKTAPALQEWSRLLAPGGVLHVRVPALAGMFDLLSQPERRDPARAEEIIHLVYGTQAYTGDYHLAGFTAQTLDGRLRDAGLLVCEASILHGWLFDVRARKTDRLDDDREFVHSAYFSILGRPADAGGLANFADALAQRRMTRDDVTAALRNSAEARFLANHPAYLLPYAARIEPGVGQSLRNLAAALLRLVRRR</sequence>
<evidence type="ECO:0000259" key="2">
    <source>
        <dbReference type="Pfam" id="PF13946"/>
    </source>
</evidence>
<dbReference type="AlphaFoldDB" id="A0A839ES12"/>
<protein>
    <submittedName>
        <fullName evidence="3">SAM-dependent methyltransferase</fullName>
    </submittedName>
</protein>
<keyword evidence="3" id="KW-0489">Methyltransferase</keyword>
<dbReference type="Pfam" id="PF08241">
    <property type="entry name" value="Methyltransf_11"/>
    <property type="match status" value="1"/>
</dbReference>
<dbReference type="SUPFAM" id="SSF53335">
    <property type="entry name" value="S-adenosyl-L-methionine-dependent methyltransferases"/>
    <property type="match status" value="1"/>
</dbReference>
<dbReference type="InterPro" id="IPR013216">
    <property type="entry name" value="Methyltransf_11"/>
</dbReference>
<keyword evidence="4" id="KW-1185">Reference proteome</keyword>
<feature type="domain" description="DUF4214" evidence="2">
    <location>
        <begin position="183"/>
        <end position="232"/>
    </location>
</feature>
<dbReference type="Pfam" id="PF13946">
    <property type="entry name" value="DUF4214"/>
    <property type="match status" value="1"/>
</dbReference>
<feature type="domain" description="Methyltransferase type 11" evidence="1">
    <location>
        <begin position="28"/>
        <end position="97"/>
    </location>
</feature>
<dbReference type="RefSeq" id="WP_182529615.1">
    <property type="nucleotide sequence ID" value="NZ_JACGXL010000001.1"/>
</dbReference>
<name>A0A839ES12_9GAMM</name>
<evidence type="ECO:0000313" key="3">
    <source>
        <dbReference type="EMBL" id="MBA8886545.1"/>
    </source>
</evidence>
<dbReference type="GO" id="GO:0008757">
    <property type="term" value="F:S-adenosylmethionine-dependent methyltransferase activity"/>
    <property type="evidence" value="ECO:0007669"/>
    <property type="project" value="InterPro"/>
</dbReference>
<gene>
    <name evidence="3" type="ORF">FHW12_000736</name>
</gene>
<organism evidence="3 4">
    <name type="scientific">Dokdonella fugitiva</name>
    <dbReference type="NCBI Taxonomy" id="328517"/>
    <lineage>
        <taxon>Bacteria</taxon>
        <taxon>Pseudomonadati</taxon>
        <taxon>Pseudomonadota</taxon>
        <taxon>Gammaproteobacteria</taxon>
        <taxon>Lysobacterales</taxon>
        <taxon>Rhodanobacteraceae</taxon>
        <taxon>Dokdonella</taxon>
    </lineage>
</organism>
<dbReference type="Proteomes" id="UP000550401">
    <property type="component" value="Unassembled WGS sequence"/>
</dbReference>
<evidence type="ECO:0000313" key="4">
    <source>
        <dbReference type="Proteomes" id="UP000550401"/>
    </source>
</evidence>
<keyword evidence="3" id="KW-0808">Transferase</keyword>